<dbReference type="Gene3D" id="1.20.1250.20">
    <property type="entry name" value="MFS general substrate transporter like domains"/>
    <property type="match status" value="1"/>
</dbReference>
<dbReference type="InterPro" id="IPR001958">
    <property type="entry name" value="Tet-R_TetA/multi-R_MdtG-like"/>
</dbReference>
<reference evidence="10 11" key="1">
    <citation type="submission" date="2018-09" db="EMBL/GenBank/DDBJ databases">
        <authorList>
            <person name="Livingstone P.G."/>
            <person name="Whitworth D.E."/>
        </authorList>
    </citation>
    <scope>NUCLEOTIDE SEQUENCE [LARGE SCALE GENOMIC DNA]</scope>
    <source>
        <strain evidence="10 11">CA031B</strain>
    </source>
</reference>
<organism evidence="10 11">
    <name type="scientific">Corallococcus praedator</name>
    <dbReference type="NCBI Taxonomy" id="2316724"/>
    <lineage>
        <taxon>Bacteria</taxon>
        <taxon>Pseudomonadati</taxon>
        <taxon>Myxococcota</taxon>
        <taxon>Myxococcia</taxon>
        <taxon>Myxococcales</taxon>
        <taxon>Cystobacterineae</taxon>
        <taxon>Myxococcaceae</taxon>
        <taxon>Corallococcus</taxon>
    </lineage>
</organism>
<keyword evidence="6 8" id="KW-1133">Transmembrane helix</keyword>
<evidence type="ECO:0000256" key="3">
    <source>
        <dbReference type="ARBA" id="ARBA00022448"/>
    </source>
</evidence>
<feature type="transmembrane region" description="Helical" evidence="8">
    <location>
        <begin position="175"/>
        <end position="196"/>
    </location>
</feature>
<sequence length="525" mass="56475">MSTGTAPAGEEATLLTGNKTLITLGAMFAGLMAFLDISIVNVGLNDIRASFGTPLDQIAWVSTAYAMANITIIPLSGWLLKRFGFRRYYTASILIFTAASVLCGLSWDLPSLVVFRVLQGLGGGAIIPTSQSVLFSRYPERQHGMAGALFGMGAITGPLLGPSVGGYLIDLSSWHWVFLINVPFGLFSAWVAWRHLKQPGFEPERAPVDRFGIALLAVGMVSMQYVLEEGNREGWFESATITVLACVAVISLVGFVSHELETRHPVVELRIFLNRAYAAATGLNFLIGTAIFAGSLLLSLYCGTVMHYRALDIGKVFLFGSWIQLFIFPLAGRLVTRMDPRKLLVVANAGIFTSLWLNAHLTAQADMSSLVTPLFIRAVGTGFGFVPLTFLAVTALPASQRPGGTALFSLTRELGASIGTAWMSTLLDRESHRAYAAITQHVDAYNPWVQEQLATLSAGPGSRLFAPDAAALAVLQHRISEQALVKAFNSGFLFLALSFLAASVLIVFMKKPGPSPDRASLDGAH</sequence>
<keyword evidence="7 8" id="KW-0472">Membrane</keyword>
<dbReference type="Gene3D" id="1.20.1720.10">
    <property type="entry name" value="Multidrug resistance protein D"/>
    <property type="match status" value="1"/>
</dbReference>
<evidence type="ECO:0000256" key="1">
    <source>
        <dbReference type="ARBA" id="ARBA00004651"/>
    </source>
</evidence>
<keyword evidence="4" id="KW-1003">Cell membrane</keyword>
<keyword evidence="11" id="KW-1185">Reference proteome</keyword>
<dbReference type="InterPro" id="IPR020846">
    <property type="entry name" value="MFS_dom"/>
</dbReference>
<comment type="similarity">
    <text evidence="2">Belongs to the major facilitator superfamily. EmrB family.</text>
</comment>
<feature type="transmembrane region" description="Helical" evidence="8">
    <location>
        <begin position="87"/>
        <end position="107"/>
    </location>
</feature>
<evidence type="ECO:0000313" key="10">
    <source>
        <dbReference type="EMBL" id="RKH93061.1"/>
    </source>
</evidence>
<evidence type="ECO:0000259" key="9">
    <source>
        <dbReference type="PROSITE" id="PS50850"/>
    </source>
</evidence>
<dbReference type="NCBIfam" id="TIGR00711">
    <property type="entry name" value="efflux_EmrB"/>
    <property type="match status" value="1"/>
</dbReference>
<evidence type="ECO:0000256" key="5">
    <source>
        <dbReference type="ARBA" id="ARBA00022692"/>
    </source>
</evidence>
<accession>A0ABX9Q9G0</accession>
<dbReference type="RefSeq" id="WP_120582741.1">
    <property type="nucleotide sequence ID" value="NZ_RAWI01000421.1"/>
</dbReference>
<keyword evidence="3" id="KW-0813">Transport</keyword>
<gene>
    <name evidence="10" type="ORF">D7Y13_34900</name>
</gene>
<dbReference type="PANTHER" id="PTHR42718">
    <property type="entry name" value="MAJOR FACILITATOR SUPERFAMILY MULTIDRUG TRANSPORTER MFSC"/>
    <property type="match status" value="1"/>
</dbReference>
<feature type="transmembrane region" description="Helical" evidence="8">
    <location>
        <begin position="21"/>
        <end position="40"/>
    </location>
</feature>
<dbReference type="EMBL" id="RAWI01000421">
    <property type="protein sequence ID" value="RKH93061.1"/>
    <property type="molecule type" value="Genomic_DNA"/>
</dbReference>
<evidence type="ECO:0000256" key="4">
    <source>
        <dbReference type="ARBA" id="ARBA00022475"/>
    </source>
</evidence>
<evidence type="ECO:0000256" key="7">
    <source>
        <dbReference type="ARBA" id="ARBA00023136"/>
    </source>
</evidence>
<dbReference type="InterPro" id="IPR011701">
    <property type="entry name" value="MFS"/>
</dbReference>
<feature type="transmembrane region" description="Helical" evidence="8">
    <location>
        <begin position="239"/>
        <end position="256"/>
    </location>
</feature>
<keyword evidence="5 8" id="KW-0812">Transmembrane</keyword>
<feature type="transmembrane region" description="Helical" evidence="8">
    <location>
        <begin position="487"/>
        <end position="509"/>
    </location>
</feature>
<evidence type="ECO:0000256" key="6">
    <source>
        <dbReference type="ARBA" id="ARBA00022989"/>
    </source>
</evidence>
<comment type="subcellular location">
    <subcellularLocation>
        <location evidence="1">Cell membrane</location>
        <topology evidence="1">Multi-pass membrane protein</topology>
    </subcellularLocation>
</comment>
<feature type="transmembrane region" description="Helical" evidence="8">
    <location>
        <begin position="147"/>
        <end position="169"/>
    </location>
</feature>
<proteinExistence type="inferred from homology"/>
<dbReference type="InterPro" id="IPR004638">
    <property type="entry name" value="EmrB-like"/>
</dbReference>
<dbReference type="InterPro" id="IPR036259">
    <property type="entry name" value="MFS_trans_sf"/>
</dbReference>
<dbReference type="CDD" id="cd17503">
    <property type="entry name" value="MFS_LmrB_MDR_like"/>
    <property type="match status" value="1"/>
</dbReference>
<feature type="transmembrane region" description="Helical" evidence="8">
    <location>
        <begin position="374"/>
        <end position="396"/>
    </location>
</feature>
<dbReference type="Pfam" id="PF07690">
    <property type="entry name" value="MFS_1"/>
    <property type="match status" value="1"/>
</dbReference>
<feature type="transmembrane region" description="Helical" evidence="8">
    <location>
        <begin position="60"/>
        <end position="80"/>
    </location>
</feature>
<feature type="transmembrane region" description="Helical" evidence="8">
    <location>
        <begin position="313"/>
        <end position="331"/>
    </location>
</feature>
<feature type="transmembrane region" description="Helical" evidence="8">
    <location>
        <begin position="208"/>
        <end position="227"/>
    </location>
</feature>
<evidence type="ECO:0000313" key="11">
    <source>
        <dbReference type="Proteomes" id="UP000278907"/>
    </source>
</evidence>
<feature type="transmembrane region" description="Helical" evidence="8">
    <location>
        <begin position="277"/>
        <end position="301"/>
    </location>
</feature>
<dbReference type="SUPFAM" id="SSF103473">
    <property type="entry name" value="MFS general substrate transporter"/>
    <property type="match status" value="1"/>
</dbReference>
<feature type="domain" description="Major facilitator superfamily (MFS) profile" evidence="9">
    <location>
        <begin position="22"/>
        <end position="514"/>
    </location>
</feature>
<dbReference type="PANTHER" id="PTHR42718:SF9">
    <property type="entry name" value="MAJOR FACILITATOR SUPERFAMILY MULTIDRUG TRANSPORTER MFSC"/>
    <property type="match status" value="1"/>
</dbReference>
<name>A0ABX9Q9G0_9BACT</name>
<dbReference type="PRINTS" id="PR01035">
    <property type="entry name" value="TCRTETA"/>
</dbReference>
<dbReference type="PROSITE" id="PS50850">
    <property type="entry name" value="MFS"/>
    <property type="match status" value="1"/>
</dbReference>
<feature type="transmembrane region" description="Helical" evidence="8">
    <location>
        <begin position="113"/>
        <end position="135"/>
    </location>
</feature>
<evidence type="ECO:0000256" key="8">
    <source>
        <dbReference type="SAM" id="Phobius"/>
    </source>
</evidence>
<dbReference type="Proteomes" id="UP000278907">
    <property type="component" value="Unassembled WGS sequence"/>
</dbReference>
<protein>
    <submittedName>
        <fullName evidence="10">DHA2 family efflux MFS transporter permease subunit</fullName>
    </submittedName>
</protein>
<evidence type="ECO:0000256" key="2">
    <source>
        <dbReference type="ARBA" id="ARBA00008537"/>
    </source>
</evidence>
<feature type="transmembrane region" description="Helical" evidence="8">
    <location>
        <begin position="343"/>
        <end position="362"/>
    </location>
</feature>
<comment type="caution">
    <text evidence="10">The sequence shown here is derived from an EMBL/GenBank/DDBJ whole genome shotgun (WGS) entry which is preliminary data.</text>
</comment>